<feature type="region of interest" description="Disordered" evidence="1">
    <location>
        <begin position="1"/>
        <end position="39"/>
    </location>
</feature>
<name>A0A0K6IPA6_9GAMM</name>
<dbReference type="Proteomes" id="UP000182769">
    <property type="component" value="Unassembled WGS sequence"/>
</dbReference>
<dbReference type="OrthoDB" id="6107051at2"/>
<sequence length="96" mass="10228">MKIGGSFPVIPQGGSDYSSRSKVPAVTNQDRQQGSSIPLPSTVQSFEQASSAQSARFFKVDGLSALAQQAIEAYQSTESLSPNNPRHQLIGIDVYA</sequence>
<dbReference type="RefSeq" id="WP_055463730.1">
    <property type="nucleotide sequence ID" value="NZ_CYHG01000008.1"/>
</dbReference>
<proteinExistence type="predicted"/>
<evidence type="ECO:0000313" key="3">
    <source>
        <dbReference type="Proteomes" id="UP000182769"/>
    </source>
</evidence>
<keyword evidence="3" id="KW-1185">Reference proteome</keyword>
<gene>
    <name evidence="2" type="ORF">Ga0061065_108154</name>
</gene>
<organism evidence="2 3">
    <name type="scientific">Marinomonas fungiae</name>
    <dbReference type="NCBI Taxonomy" id="1137284"/>
    <lineage>
        <taxon>Bacteria</taxon>
        <taxon>Pseudomonadati</taxon>
        <taxon>Pseudomonadota</taxon>
        <taxon>Gammaproteobacteria</taxon>
        <taxon>Oceanospirillales</taxon>
        <taxon>Oceanospirillaceae</taxon>
        <taxon>Marinomonas</taxon>
    </lineage>
</organism>
<dbReference type="STRING" id="1137284.GCA_001418205_02675"/>
<reference evidence="3" key="1">
    <citation type="submission" date="2015-08" db="EMBL/GenBank/DDBJ databases">
        <authorList>
            <person name="Varghese N."/>
        </authorList>
    </citation>
    <scope>NUCLEOTIDE SEQUENCE [LARGE SCALE GENOMIC DNA]</scope>
    <source>
        <strain evidence="3">JCM 18476</strain>
    </source>
</reference>
<accession>A0A0K6IPA6</accession>
<dbReference type="EMBL" id="CYHG01000008">
    <property type="protein sequence ID" value="CUB04931.1"/>
    <property type="molecule type" value="Genomic_DNA"/>
</dbReference>
<evidence type="ECO:0000256" key="1">
    <source>
        <dbReference type="SAM" id="MobiDB-lite"/>
    </source>
</evidence>
<dbReference type="AlphaFoldDB" id="A0A0K6IPA6"/>
<feature type="compositionally biased region" description="Polar residues" evidence="1">
    <location>
        <begin position="15"/>
        <end position="39"/>
    </location>
</feature>
<protein>
    <submittedName>
        <fullName evidence="2">Uncharacterized protein</fullName>
    </submittedName>
</protein>
<evidence type="ECO:0000313" key="2">
    <source>
        <dbReference type="EMBL" id="CUB04931.1"/>
    </source>
</evidence>